<name>A0A6A5GD66_CAERE</name>
<dbReference type="PANTHER" id="PTHR31176">
    <property type="entry name" value="MFS DOMAIN-CONTAINING PROTEIN-RELATED"/>
    <property type="match status" value="1"/>
</dbReference>
<keyword evidence="2" id="KW-0812">Transmembrane</keyword>
<feature type="transmembrane region" description="Helical" evidence="2">
    <location>
        <begin position="296"/>
        <end position="315"/>
    </location>
</feature>
<feature type="transmembrane region" description="Helical" evidence="2">
    <location>
        <begin position="176"/>
        <end position="197"/>
    </location>
</feature>
<accession>A0A6A5GD66</accession>
<gene>
    <name evidence="3" type="ORF">GCK72_019644</name>
</gene>
<dbReference type="Pfam" id="PF05884">
    <property type="entry name" value="ZYG-11_interact"/>
    <property type="match status" value="1"/>
</dbReference>
<feature type="transmembrane region" description="Helical" evidence="2">
    <location>
        <begin position="113"/>
        <end position="132"/>
    </location>
</feature>
<evidence type="ECO:0000313" key="4">
    <source>
        <dbReference type="Proteomes" id="UP000483820"/>
    </source>
</evidence>
<feature type="transmembrane region" description="Helical" evidence="2">
    <location>
        <begin position="144"/>
        <end position="164"/>
    </location>
</feature>
<dbReference type="EMBL" id="WUAV01000005">
    <property type="protein sequence ID" value="KAF1753088.1"/>
    <property type="molecule type" value="Genomic_DNA"/>
</dbReference>
<sequence>MSEPVLTSNQHGPLAGSTSVESSVWTKDFSNEELKAVWKAKAYSILEMFMNHNSATPEATTSSRSRRSVDQLEVETTTSSRSRRSAKSHEGYTFEEILRALFDSSPAIHKSTIFLPLTTIRILTISLISHIGGYFLRNLAASLAVPYVLALIGAFGVPAYFFYFYPAPFRSELISLLAYFGSSVIQGLFVGAGLAHLKIEAEPFMGLTPLVTTLSLFYMLAYAHHRVNLFYCTSISLLAHCLIGAMMGSLSSRPYQILTGLYTFSLWCFFQLDIYNMKNIEKERSYAEILAENVHVWLVIASKCIVYGIYGIPIGNHFNE</sequence>
<comment type="caution">
    <text evidence="3">The sequence shown here is derived from an EMBL/GenBank/DDBJ whole genome shotgun (WGS) entry which is preliminary data.</text>
</comment>
<dbReference type="KEGG" id="crq:GCK72_019644"/>
<dbReference type="AlphaFoldDB" id="A0A6A5GD66"/>
<keyword evidence="2" id="KW-1133">Transmembrane helix</keyword>
<evidence type="ECO:0000313" key="3">
    <source>
        <dbReference type="EMBL" id="KAF1753088.1"/>
    </source>
</evidence>
<organism evidence="3 4">
    <name type="scientific">Caenorhabditis remanei</name>
    <name type="common">Caenorhabditis vulgaris</name>
    <dbReference type="NCBI Taxonomy" id="31234"/>
    <lineage>
        <taxon>Eukaryota</taxon>
        <taxon>Metazoa</taxon>
        <taxon>Ecdysozoa</taxon>
        <taxon>Nematoda</taxon>
        <taxon>Chromadorea</taxon>
        <taxon>Rhabditida</taxon>
        <taxon>Rhabditina</taxon>
        <taxon>Rhabditomorpha</taxon>
        <taxon>Rhabditoidea</taxon>
        <taxon>Rhabditidae</taxon>
        <taxon>Peloderinae</taxon>
        <taxon>Caenorhabditis</taxon>
    </lineage>
</organism>
<feature type="region of interest" description="Disordered" evidence="1">
    <location>
        <begin position="56"/>
        <end position="87"/>
    </location>
</feature>
<feature type="transmembrane region" description="Helical" evidence="2">
    <location>
        <begin position="255"/>
        <end position="275"/>
    </location>
</feature>
<evidence type="ECO:0000256" key="1">
    <source>
        <dbReference type="SAM" id="MobiDB-lite"/>
    </source>
</evidence>
<dbReference type="PANTHER" id="PTHR31176:SF1">
    <property type="entry name" value="MFS DOMAIN-CONTAINING PROTEIN-RELATED"/>
    <property type="match status" value="1"/>
</dbReference>
<evidence type="ECO:0000256" key="2">
    <source>
        <dbReference type="SAM" id="Phobius"/>
    </source>
</evidence>
<reference evidence="3 4" key="1">
    <citation type="submission" date="2019-12" db="EMBL/GenBank/DDBJ databases">
        <title>Chromosome-level assembly of the Caenorhabditis remanei genome.</title>
        <authorList>
            <person name="Teterina A.A."/>
            <person name="Willis J.H."/>
            <person name="Phillips P.C."/>
        </authorList>
    </citation>
    <scope>NUCLEOTIDE SEQUENCE [LARGE SCALE GENOMIC DNA]</scope>
    <source>
        <strain evidence="3 4">PX506</strain>
        <tissue evidence="3">Whole organism</tissue>
    </source>
</reference>
<dbReference type="Proteomes" id="UP000483820">
    <property type="component" value="Chromosome V"/>
</dbReference>
<feature type="transmembrane region" description="Helical" evidence="2">
    <location>
        <begin position="229"/>
        <end position="249"/>
    </location>
</feature>
<dbReference type="CTD" id="9838964"/>
<keyword evidence="2" id="KW-0472">Membrane</keyword>
<proteinExistence type="predicted"/>
<feature type="transmembrane region" description="Helical" evidence="2">
    <location>
        <begin position="203"/>
        <end position="222"/>
    </location>
</feature>
<protein>
    <submittedName>
        <fullName evidence="3">Uncharacterized protein</fullName>
    </submittedName>
</protein>
<dbReference type="InterPro" id="IPR008574">
    <property type="entry name" value="Nematodes_ZYG-11_interact"/>
</dbReference>
<dbReference type="RefSeq" id="XP_003115888.2">
    <property type="nucleotide sequence ID" value="XM_003115840.2"/>
</dbReference>
<dbReference type="GeneID" id="9838964"/>